<dbReference type="Gene3D" id="3.40.80.10">
    <property type="entry name" value="Peptidoglycan recognition protein-like"/>
    <property type="match status" value="1"/>
</dbReference>
<dbReference type="GO" id="GO:0008745">
    <property type="term" value="F:N-acetylmuramoyl-L-alanine amidase activity"/>
    <property type="evidence" value="ECO:0007669"/>
    <property type="project" value="InterPro"/>
</dbReference>
<evidence type="ECO:0000259" key="1">
    <source>
        <dbReference type="Pfam" id="PF25275"/>
    </source>
</evidence>
<gene>
    <name evidence="2" type="ORF">AVDCRST_MAG89-2990</name>
</gene>
<reference evidence="2" key="1">
    <citation type="submission" date="2020-02" db="EMBL/GenBank/DDBJ databases">
        <authorList>
            <person name="Meier V. D."/>
        </authorList>
    </citation>
    <scope>NUCLEOTIDE SEQUENCE</scope>
    <source>
        <strain evidence="2">AVDCRST_MAG89</strain>
    </source>
</reference>
<protein>
    <submittedName>
        <fullName evidence="2">Negative regulator of beta-lactamase expression</fullName>
    </submittedName>
</protein>
<feature type="non-terminal residue" evidence="2">
    <location>
        <position position="1"/>
    </location>
</feature>
<evidence type="ECO:0000313" key="2">
    <source>
        <dbReference type="EMBL" id="CAA9348415.1"/>
    </source>
</evidence>
<dbReference type="EMBL" id="CADCTV010000623">
    <property type="protein sequence ID" value="CAA9348415.1"/>
    <property type="molecule type" value="Genomic_DNA"/>
</dbReference>
<dbReference type="GO" id="GO:0009253">
    <property type="term" value="P:peptidoglycan catabolic process"/>
    <property type="evidence" value="ECO:0007669"/>
    <property type="project" value="InterPro"/>
</dbReference>
<organism evidence="2">
    <name type="scientific">uncultured Gemmatimonadota bacterium</name>
    <dbReference type="NCBI Taxonomy" id="203437"/>
    <lineage>
        <taxon>Bacteria</taxon>
        <taxon>Pseudomonadati</taxon>
        <taxon>Gemmatimonadota</taxon>
        <taxon>environmental samples</taxon>
    </lineage>
</organism>
<proteinExistence type="predicted"/>
<dbReference type="InterPro" id="IPR033803">
    <property type="entry name" value="CBD-like_Golvesin-Xly"/>
</dbReference>
<dbReference type="Pfam" id="PF25275">
    <property type="entry name" value="Golvesin_C"/>
    <property type="match status" value="1"/>
</dbReference>
<dbReference type="SUPFAM" id="SSF55846">
    <property type="entry name" value="N-acetylmuramoyl-L-alanine amidase-like"/>
    <property type="match status" value="1"/>
</dbReference>
<feature type="domain" description="Golvesin/Xly CBD-like" evidence="1">
    <location>
        <begin position="86"/>
        <end position="205"/>
    </location>
</feature>
<accession>A0A6J4M2P9</accession>
<dbReference type="InterPro" id="IPR036505">
    <property type="entry name" value="Amidase/PGRP_sf"/>
</dbReference>
<sequence>SFPLGQIRESAELTCEISRRHDIPRDRNHIVSHARLQPYDRTDPGPNWPWTDYMNRVNSNCSTSDALIVDNNNNLNDPAKERFELGTSGSWTQSDNIPEYYGGGYYHAPTGAVSDPSIFWFHLPAAATKTVDAWWTDLANRSATAPYIAYNAAGTEVGRASANQQANGGKWNTLGTWSFSAGWNKIVLSRWTTEGSYVVADAVRIR</sequence>
<dbReference type="AlphaFoldDB" id="A0A6J4M2P9"/>
<name>A0A6J4M2P9_9BACT</name>
<dbReference type="CDD" id="cd14488">
    <property type="entry name" value="CBM6-CBM35-CBM36_like_2"/>
    <property type="match status" value="1"/>
</dbReference>